<organism evidence="10 11">
    <name type="scientific">Sedimentibacter saalensis</name>
    <dbReference type="NCBI Taxonomy" id="130788"/>
    <lineage>
        <taxon>Bacteria</taxon>
        <taxon>Bacillati</taxon>
        <taxon>Bacillota</taxon>
        <taxon>Tissierellia</taxon>
        <taxon>Sedimentibacter</taxon>
    </lineage>
</organism>
<dbReference type="GO" id="GO:0140359">
    <property type="term" value="F:ABC-type transporter activity"/>
    <property type="evidence" value="ECO:0007669"/>
    <property type="project" value="InterPro"/>
</dbReference>
<protein>
    <submittedName>
        <fullName evidence="10">ABC-2 type transport system permease protein</fullName>
    </submittedName>
</protein>
<evidence type="ECO:0000256" key="5">
    <source>
        <dbReference type="ARBA" id="ARBA00022692"/>
    </source>
</evidence>
<keyword evidence="3" id="KW-0813">Transport</keyword>
<comment type="similarity">
    <text evidence="2">Belongs to the ABC-2 integral membrane protein family.</text>
</comment>
<dbReference type="OrthoDB" id="1711024at2"/>
<evidence type="ECO:0000256" key="6">
    <source>
        <dbReference type="ARBA" id="ARBA00022989"/>
    </source>
</evidence>
<evidence type="ECO:0000313" key="10">
    <source>
        <dbReference type="EMBL" id="TWH77909.1"/>
    </source>
</evidence>
<evidence type="ECO:0000259" key="9">
    <source>
        <dbReference type="PROSITE" id="PS51012"/>
    </source>
</evidence>
<evidence type="ECO:0000256" key="4">
    <source>
        <dbReference type="ARBA" id="ARBA00022475"/>
    </source>
</evidence>
<comment type="subcellular location">
    <subcellularLocation>
        <location evidence="1">Cell membrane</location>
        <topology evidence="1">Multi-pass membrane protein</topology>
    </subcellularLocation>
</comment>
<dbReference type="RefSeq" id="WP_145085733.1">
    <property type="nucleotide sequence ID" value="NZ_VLKH01000011.1"/>
</dbReference>
<evidence type="ECO:0000256" key="7">
    <source>
        <dbReference type="ARBA" id="ARBA00023136"/>
    </source>
</evidence>
<proteinExistence type="inferred from homology"/>
<keyword evidence="6 8" id="KW-1133">Transmembrane helix</keyword>
<dbReference type="Pfam" id="PF12698">
    <property type="entry name" value="ABC2_membrane_3"/>
    <property type="match status" value="1"/>
</dbReference>
<keyword evidence="4" id="KW-1003">Cell membrane</keyword>
<feature type="transmembrane region" description="Helical" evidence="8">
    <location>
        <begin position="16"/>
        <end position="37"/>
    </location>
</feature>
<gene>
    <name evidence="10" type="ORF">LY60_03097</name>
</gene>
<evidence type="ECO:0000256" key="8">
    <source>
        <dbReference type="SAM" id="Phobius"/>
    </source>
</evidence>
<dbReference type="Gene3D" id="3.40.1710.10">
    <property type="entry name" value="abc type-2 transporter like domain"/>
    <property type="match status" value="1"/>
</dbReference>
<dbReference type="AlphaFoldDB" id="A0A562J3W9"/>
<sequence length="390" mass="42413">MLSIIKLRLLRLKDDVLVFVLMTGMALVLTAVFGISFNTYRPEIMIVDEDKSNYSEMLIDELKTNNSFNFIVTDMDEASKSVQGGNVSVAMVVYDGFEESLISGSEVSLGFIKIKDDTMILTLQQAVTSIASKMAGAVKVADITSDYISSQDNMTDTEAVRAKTYAGVMDSWKYKNPMYVISTIAHTKNQSGYDGMKHTMIGFTLFFSMYTMVFSIGTILSDKQYKTWERMLISPVSKTSILGGSMVVAYLAGVVQMGVLILCGNYLLGVDWGNSMFGVLMVAAAFIFAVTSLGLMMSGFVKTQAQLGAIVPVVLTSTSMLGGCMWPLDIVNNKALLFLAELTPQKWAMQGIEGIASKGMGFEAAVFPTIVLMGMGAVFFIAGVKVLKTE</sequence>
<feature type="domain" description="ABC transmembrane type-2" evidence="9">
    <location>
        <begin position="162"/>
        <end position="390"/>
    </location>
</feature>
<reference evidence="10 11" key="1">
    <citation type="submission" date="2019-07" db="EMBL/GenBank/DDBJ databases">
        <title>Genomic Encyclopedia of Type Strains, Phase I: the one thousand microbial genomes (KMG-I) project.</title>
        <authorList>
            <person name="Kyrpides N."/>
        </authorList>
    </citation>
    <scope>NUCLEOTIDE SEQUENCE [LARGE SCALE GENOMIC DNA]</scope>
    <source>
        <strain evidence="10 11">DSM 13558</strain>
    </source>
</reference>
<feature type="transmembrane region" description="Helical" evidence="8">
    <location>
        <begin position="307"/>
        <end position="328"/>
    </location>
</feature>
<evidence type="ECO:0000256" key="1">
    <source>
        <dbReference type="ARBA" id="ARBA00004651"/>
    </source>
</evidence>
<feature type="transmembrane region" description="Helical" evidence="8">
    <location>
        <begin position="241"/>
        <end position="268"/>
    </location>
</feature>
<evidence type="ECO:0000313" key="11">
    <source>
        <dbReference type="Proteomes" id="UP000315343"/>
    </source>
</evidence>
<evidence type="ECO:0000256" key="3">
    <source>
        <dbReference type="ARBA" id="ARBA00022448"/>
    </source>
</evidence>
<keyword evidence="5 8" id="KW-0812">Transmembrane</keyword>
<dbReference type="InterPro" id="IPR051449">
    <property type="entry name" value="ABC-2_transporter_component"/>
</dbReference>
<dbReference type="PROSITE" id="PS51012">
    <property type="entry name" value="ABC_TM2"/>
    <property type="match status" value="1"/>
</dbReference>
<feature type="transmembrane region" description="Helical" evidence="8">
    <location>
        <begin position="365"/>
        <end position="387"/>
    </location>
</feature>
<dbReference type="GO" id="GO:0005886">
    <property type="term" value="C:plasma membrane"/>
    <property type="evidence" value="ECO:0007669"/>
    <property type="project" value="UniProtKB-SubCell"/>
</dbReference>
<feature type="transmembrane region" description="Helical" evidence="8">
    <location>
        <begin position="274"/>
        <end position="295"/>
    </location>
</feature>
<dbReference type="PANTHER" id="PTHR30294:SF45">
    <property type="entry name" value="LINEARMYCIN RESISTANCE PERMEASE PROTEIN LNRN"/>
    <property type="match status" value="1"/>
</dbReference>
<keyword evidence="11" id="KW-1185">Reference proteome</keyword>
<dbReference type="InterPro" id="IPR013525">
    <property type="entry name" value="ABC2_TM"/>
</dbReference>
<comment type="caution">
    <text evidence="10">The sequence shown here is derived from an EMBL/GenBank/DDBJ whole genome shotgun (WGS) entry which is preliminary data.</text>
</comment>
<dbReference type="Proteomes" id="UP000315343">
    <property type="component" value="Unassembled WGS sequence"/>
</dbReference>
<name>A0A562J3W9_9FIRM</name>
<dbReference type="PANTHER" id="PTHR30294">
    <property type="entry name" value="MEMBRANE COMPONENT OF ABC TRANSPORTER YHHJ-RELATED"/>
    <property type="match status" value="1"/>
</dbReference>
<feature type="transmembrane region" description="Helical" evidence="8">
    <location>
        <begin position="200"/>
        <end position="220"/>
    </location>
</feature>
<evidence type="ECO:0000256" key="2">
    <source>
        <dbReference type="ARBA" id="ARBA00007783"/>
    </source>
</evidence>
<dbReference type="EMBL" id="VLKH01000011">
    <property type="protein sequence ID" value="TWH77909.1"/>
    <property type="molecule type" value="Genomic_DNA"/>
</dbReference>
<dbReference type="InterPro" id="IPR047817">
    <property type="entry name" value="ABC2_TM_bact-type"/>
</dbReference>
<keyword evidence="7 8" id="KW-0472">Membrane</keyword>
<accession>A0A562J3W9</accession>